<evidence type="ECO:0000313" key="4">
    <source>
        <dbReference type="Proteomes" id="UP000266745"/>
    </source>
</evidence>
<organism evidence="3 4">
    <name type="scientific">Candidatus Nitrosotenuis cloacae</name>
    <dbReference type="NCBI Taxonomy" id="1603555"/>
    <lineage>
        <taxon>Archaea</taxon>
        <taxon>Nitrososphaerota</taxon>
        <taxon>Candidatus Nitrosotenuis</taxon>
    </lineage>
</organism>
<keyword evidence="1" id="KW-0812">Transmembrane</keyword>
<proteinExistence type="predicted"/>
<dbReference type="GO" id="GO:0016491">
    <property type="term" value="F:oxidoreductase activity"/>
    <property type="evidence" value="ECO:0007669"/>
    <property type="project" value="InterPro"/>
</dbReference>
<keyword evidence="3" id="KW-0413">Isomerase</keyword>
<dbReference type="Gene3D" id="3.40.30.10">
    <property type="entry name" value="Glutaredoxin"/>
    <property type="match status" value="1"/>
</dbReference>
<dbReference type="GeneID" id="24875164"/>
<dbReference type="Pfam" id="PF08534">
    <property type="entry name" value="Redoxin"/>
    <property type="match status" value="1"/>
</dbReference>
<evidence type="ECO:0000313" key="3">
    <source>
        <dbReference type="EMBL" id="AJZ75361.1"/>
    </source>
</evidence>
<dbReference type="OrthoDB" id="9006at2157"/>
<keyword evidence="1" id="KW-1133">Transmembrane helix</keyword>
<dbReference type="PANTHER" id="PTHR42852">
    <property type="entry name" value="THIOL:DISULFIDE INTERCHANGE PROTEIN DSBE"/>
    <property type="match status" value="1"/>
</dbReference>
<dbReference type="InterPro" id="IPR036249">
    <property type="entry name" value="Thioredoxin-like_sf"/>
</dbReference>
<feature type="domain" description="Thioredoxin" evidence="2">
    <location>
        <begin position="46"/>
        <end position="193"/>
    </location>
</feature>
<dbReference type="InterPro" id="IPR013766">
    <property type="entry name" value="Thioredoxin_domain"/>
</dbReference>
<dbReference type="PROSITE" id="PS51352">
    <property type="entry name" value="THIOREDOXIN_2"/>
    <property type="match status" value="1"/>
</dbReference>
<evidence type="ECO:0000259" key="2">
    <source>
        <dbReference type="PROSITE" id="PS51352"/>
    </source>
</evidence>
<gene>
    <name evidence="3" type="ORF">SU86_002035</name>
</gene>
<name>A0A3G1B355_9ARCH</name>
<feature type="transmembrane region" description="Helical" evidence="1">
    <location>
        <begin position="7"/>
        <end position="27"/>
    </location>
</feature>
<dbReference type="GO" id="GO:0016853">
    <property type="term" value="F:isomerase activity"/>
    <property type="evidence" value="ECO:0007669"/>
    <property type="project" value="UniProtKB-KW"/>
</dbReference>
<dbReference type="Pfam" id="PF17991">
    <property type="entry name" value="Thioredoxin_10"/>
    <property type="match status" value="1"/>
</dbReference>
<dbReference type="STRING" id="1603555.SU86_002035"/>
<dbReference type="InterPro" id="IPR013740">
    <property type="entry name" value="Redoxin"/>
</dbReference>
<sequence>MRSEIKSALVLGAMIAGVVIGIAAYFASLDAQIMEKSTITNNILSIDKGQFRKAPELQGIAGYINTDSNLKEKIKDKVVLYDIWTYSCINCQRTLPYITAWDEKYSDQGLLIIGIHSPEFEFEKDIKNVELAVEKFGIKYPVILDNDKKTWDAFENRYWPRKYIADDQGYIRYDHIGEGAYDETEKIIQELLQERATRLGLNVVMTQSLVDLEEHKHESKTPELYFGYDFAYGRSQIGNPEGFRPNQQVTYTIPDKLHEDNFYLQGIWENLDDRMILVSESGRIVLPYFAKEANIVAAGASQLEIFVDGQKITPESAGADVNSDGTVNIAESTLYNLVRSSESSSHVLEIQVNQPGFEIYTFTFG</sequence>
<dbReference type="Gene3D" id="2.60.120.260">
    <property type="entry name" value="Galactose-binding domain-like"/>
    <property type="match status" value="1"/>
</dbReference>
<keyword evidence="4" id="KW-1185">Reference proteome</keyword>
<dbReference type="InterPro" id="IPR050553">
    <property type="entry name" value="Thioredoxin_ResA/DsbE_sf"/>
</dbReference>
<evidence type="ECO:0000256" key="1">
    <source>
        <dbReference type="SAM" id="Phobius"/>
    </source>
</evidence>
<reference evidence="3 4" key="1">
    <citation type="journal article" date="2016" name="Sci. Rep.">
        <title>A novel ammonia-oxidizing archaeon from wastewater treatment plant: Its enrichment, physiological and genomic characteristics.</title>
        <authorList>
            <person name="Li Y."/>
            <person name="Ding K."/>
            <person name="Wen X."/>
            <person name="Zhang B."/>
            <person name="Shen B."/>
            <person name="Yang Y."/>
        </authorList>
    </citation>
    <scope>NUCLEOTIDE SEQUENCE [LARGE SCALE GENOMIC DNA]</scope>
    <source>
        <strain evidence="3 4">SAT1</strain>
    </source>
</reference>
<dbReference type="PANTHER" id="PTHR42852:SF13">
    <property type="entry name" value="PROTEIN DIPZ"/>
    <property type="match status" value="1"/>
</dbReference>
<protein>
    <submittedName>
        <fullName evidence="3">Thiol-disulfide isomerase</fullName>
    </submittedName>
</protein>
<dbReference type="KEGG" id="tah:SU86_002035"/>
<dbReference type="AlphaFoldDB" id="A0A3G1B355"/>
<accession>A0A3G1B355</accession>
<dbReference type="Proteomes" id="UP000266745">
    <property type="component" value="Chromosome"/>
</dbReference>
<dbReference type="EMBL" id="CP011097">
    <property type="protein sequence ID" value="AJZ75361.1"/>
    <property type="molecule type" value="Genomic_DNA"/>
</dbReference>
<dbReference type="InterPro" id="IPR041017">
    <property type="entry name" value="Thioredoxin_10"/>
</dbReference>
<keyword evidence="1" id="KW-0472">Membrane</keyword>
<dbReference type="RefSeq" id="WP_048187907.1">
    <property type="nucleotide sequence ID" value="NZ_CP011097.1"/>
</dbReference>
<dbReference type="SUPFAM" id="SSF52833">
    <property type="entry name" value="Thioredoxin-like"/>
    <property type="match status" value="1"/>
</dbReference>